<reference evidence="1" key="1">
    <citation type="submission" date="2022-06" db="EMBL/GenBank/DDBJ databases">
        <title>Sneathiella actinostolidae sp. nov., isolated from a sea anemonein the Western Pacific Ocean.</title>
        <authorList>
            <person name="Wei M.J."/>
        </authorList>
    </citation>
    <scope>NUCLEOTIDE SEQUENCE</scope>
    <source>
        <strain evidence="1">PHK-P5</strain>
    </source>
</reference>
<protein>
    <submittedName>
        <fullName evidence="1">DUF1499 domain-containing protein</fullName>
    </submittedName>
</protein>
<gene>
    <name evidence="1" type="ORF">NBZ79_02635</name>
</gene>
<accession>A0ABY4W7Y8</accession>
<dbReference type="Proteomes" id="UP001056291">
    <property type="component" value="Chromosome"/>
</dbReference>
<dbReference type="RefSeq" id="WP_251935207.1">
    <property type="nucleotide sequence ID" value="NZ_CP098747.1"/>
</dbReference>
<organism evidence="1 2">
    <name type="scientific">Sneathiella marina</name>
    <dbReference type="NCBI Taxonomy" id="2950108"/>
    <lineage>
        <taxon>Bacteria</taxon>
        <taxon>Pseudomonadati</taxon>
        <taxon>Pseudomonadota</taxon>
        <taxon>Alphaproteobacteria</taxon>
        <taxon>Sneathiellales</taxon>
        <taxon>Sneathiellaceae</taxon>
        <taxon>Sneathiella</taxon>
    </lineage>
</organism>
<dbReference type="InterPro" id="IPR010865">
    <property type="entry name" value="DUF1499"/>
</dbReference>
<proteinExistence type="predicted"/>
<keyword evidence="2" id="KW-1185">Reference proteome</keyword>
<name>A0ABY4W7Y8_9PROT</name>
<sequence length="142" mass="16557">MLKNILKNVQRPDIDFAGLKKPRKPNSYLMCPRDYCLYPGKDVSPEFNIPAQQLAHLFEKMALAQDRTEKISETDKQGDVQMDFVQYSALIGYPDTITVRFIELTDETSTLAIFSRAHYGYRDFNVNENRIKNWMEKLRSSL</sequence>
<dbReference type="Pfam" id="PF07386">
    <property type="entry name" value="DUF1499"/>
    <property type="match status" value="1"/>
</dbReference>
<evidence type="ECO:0000313" key="2">
    <source>
        <dbReference type="Proteomes" id="UP001056291"/>
    </source>
</evidence>
<evidence type="ECO:0000313" key="1">
    <source>
        <dbReference type="EMBL" id="USG61870.1"/>
    </source>
</evidence>
<dbReference type="EMBL" id="CP098747">
    <property type="protein sequence ID" value="USG61870.1"/>
    <property type="molecule type" value="Genomic_DNA"/>
</dbReference>